<proteinExistence type="predicted"/>
<name>A0A9D4HE36_DREPO</name>
<evidence type="ECO:0000313" key="3">
    <source>
        <dbReference type="Proteomes" id="UP000828390"/>
    </source>
</evidence>
<dbReference type="EMBL" id="JAIWYP010000004">
    <property type="protein sequence ID" value="KAH3831746.1"/>
    <property type="molecule type" value="Genomic_DNA"/>
</dbReference>
<reference evidence="2" key="2">
    <citation type="submission" date="2020-11" db="EMBL/GenBank/DDBJ databases">
        <authorList>
            <person name="McCartney M.A."/>
            <person name="Auch B."/>
            <person name="Kono T."/>
            <person name="Mallez S."/>
            <person name="Becker A."/>
            <person name="Gohl D.M."/>
            <person name="Silverstein K.A.T."/>
            <person name="Koren S."/>
            <person name="Bechman K.B."/>
            <person name="Herman A."/>
            <person name="Abrahante J.E."/>
            <person name="Garbe J."/>
        </authorList>
    </citation>
    <scope>NUCLEOTIDE SEQUENCE</scope>
    <source>
        <strain evidence="2">Duluth1</strain>
        <tissue evidence="2">Whole animal</tissue>
    </source>
</reference>
<evidence type="ECO:0000256" key="1">
    <source>
        <dbReference type="SAM" id="MobiDB-lite"/>
    </source>
</evidence>
<dbReference type="AlphaFoldDB" id="A0A9D4HE36"/>
<gene>
    <name evidence="2" type="ORF">DPMN_105016</name>
</gene>
<evidence type="ECO:0000313" key="2">
    <source>
        <dbReference type="EMBL" id="KAH3831746.1"/>
    </source>
</evidence>
<sequence length="179" mass="19303">MPRPSGHLQVTHRQSATVPDSLRDRRAPTGDSQTVCEGANTVWTPEEDSQTVCDGATTVRTHAGESQTVCNGDRQSPRTAGTCKRLPYILRRTKTVWATSRDSQTVCNSAKRSLTPSKTVLESPAGAHTFLAPSETVWESPTVARRSERLFGTVADCLGVSFRCPDGLADSLALFGSLL</sequence>
<accession>A0A9D4HE36</accession>
<dbReference type="Proteomes" id="UP000828390">
    <property type="component" value="Unassembled WGS sequence"/>
</dbReference>
<feature type="region of interest" description="Disordered" evidence="1">
    <location>
        <begin position="1"/>
        <end position="34"/>
    </location>
</feature>
<reference evidence="2" key="1">
    <citation type="journal article" date="2019" name="bioRxiv">
        <title>The Genome of the Zebra Mussel, Dreissena polymorpha: A Resource for Invasive Species Research.</title>
        <authorList>
            <person name="McCartney M.A."/>
            <person name="Auch B."/>
            <person name="Kono T."/>
            <person name="Mallez S."/>
            <person name="Zhang Y."/>
            <person name="Obille A."/>
            <person name="Becker A."/>
            <person name="Abrahante J.E."/>
            <person name="Garbe J."/>
            <person name="Badalamenti J.P."/>
            <person name="Herman A."/>
            <person name="Mangelson H."/>
            <person name="Liachko I."/>
            <person name="Sullivan S."/>
            <person name="Sone E.D."/>
            <person name="Koren S."/>
            <person name="Silverstein K.A.T."/>
            <person name="Beckman K.B."/>
            <person name="Gohl D.M."/>
        </authorList>
    </citation>
    <scope>NUCLEOTIDE SEQUENCE</scope>
    <source>
        <strain evidence="2">Duluth1</strain>
        <tissue evidence="2">Whole animal</tissue>
    </source>
</reference>
<organism evidence="2 3">
    <name type="scientific">Dreissena polymorpha</name>
    <name type="common">Zebra mussel</name>
    <name type="synonym">Mytilus polymorpha</name>
    <dbReference type="NCBI Taxonomy" id="45954"/>
    <lineage>
        <taxon>Eukaryota</taxon>
        <taxon>Metazoa</taxon>
        <taxon>Spiralia</taxon>
        <taxon>Lophotrochozoa</taxon>
        <taxon>Mollusca</taxon>
        <taxon>Bivalvia</taxon>
        <taxon>Autobranchia</taxon>
        <taxon>Heteroconchia</taxon>
        <taxon>Euheterodonta</taxon>
        <taxon>Imparidentia</taxon>
        <taxon>Neoheterodontei</taxon>
        <taxon>Myida</taxon>
        <taxon>Dreissenoidea</taxon>
        <taxon>Dreissenidae</taxon>
        <taxon>Dreissena</taxon>
    </lineage>
</organism>
<comment type="caution">
    <text evidence="2">The sequence shown here is derived from an EMBL/GenBank/DDBJ whole genome shotgun (WGS) entry which is preliminary data.</text>
</comment>
<keyword evidence="3" id="KW-1185">Reference proteome</keyword>
<protein>
    <submittedName>
        <fullName evidence="2">Uncharacterized protein</fullName>
    </submittedName>
</protein>